<dbReference type="EC" id="6.3.2.4" evidence="6"/>
<dbReference type="SUPFAM" id="SSF56059">
    <property type="entry name" value="Glutathione synthetase ATP-binding domain-like"/>
    <property type="match status" value="1"/>
</dbReference>
<keyword evidence="3" id="KW-0961">Cell wall biogenesis/degradation</keyword>
<evidence type="ECO:0000256" key="1">
    <source>
        <dbReference type="ARBA" id="ARBA00010871"/>
    </source>
</evidence>
<evidence type="ECO:0000259" key="5">
    <source>
        <dbReference type="PROSITE" id="PS50975"/>
    </source>
</evidence>
<dbReference type="Pfam" id="PF01820">
    <property type="entry name" value="Dala_Dala_lig_N"/>
    <property type="match status" value="1"/>
</dbReference>
<dbReference type="Proteomes" id="UP000188388">
    <property type="component" value="Unassembled WGS sequence"/>
</dbReference>
<accession>A0A1R3VGJ7</accession>
<keyword evidence="7" id="KW-1185">Reference proteome</keyword>
<dbReference type="RefSeq" id="WP_244555145.1">
    <property type="nucleotide sequence ID" value="NZ_FTPD01000057.1"/>
</dbReference>
<name>A0A1R3VGJ7_9HYPH</name>
<dbReference type="PANTHER" id="PTHR23132">
    <property type="entry name" value="D-ALANINE--D-ALANINE LIGASE"/>
    <property type="match status" value="1"/>
</dbReference>
<dbReference type="InterPro" id="IPR011761">
    <property type="entry name" value="ATP-grasp"/>
</dbReference>
<dbReference type="GO" id="GO:0005524">
    <property type="term" value="F:ATP binding"/>
    <property type="evidence" value="ECO:0007669"/>
    <property type="project" value="UniProtKB-UniRule"/>
</dbReference>
<keyword evidence="4" id="KW-0547">Nucleotide-binding</keyword>
<evidence type="ECO:0000313" key="7">
    <source>
        <dbReference type="Proteomes" id="UP000188388"/>
    </source>
</evidence>
<feature type="domain" description="ATP-grasp" evidence="5">
    <location>
        <begin position="136"/>
        <end position="338"/>
    </location>
</feature>
<dbReference type="PANTHER" id="PTHR23132:SF23">
    <property type="entry name" value="D-ALANINE--D-ALANINE LIGASE B"/>
    <property type="match status" value="1"/>
</dbReference>
<dbReference type="GO" id="GO:0071555">
    <property type="term" value="P:cell wall organization"/>
    <property type="evidence" value="ECO:0007669"/>
    <property type="project" value="UniProtKB-KW"/>
</dbReference>
<dbReference type="InterPro" id="IPR011127">
    <property type="entry name" value="Dala_Dala_lig_N"/>
</dbReference>
<dbReference type="STRING" id="1631249.BQ8794_600001"/>
<dbReference type="Pfam" id="PF07478">
    <property type="entry name" value="Dala_Dala_lig_C"/>
    <property type="match status" value="1"/>
</dbReference>
<sequence length="368" mass="40712">MMQLALIYGGRSVEHDCSIAMYNNVADILNNTPNTGISPVSIYYISRCGDVLRLVLGGDIVPKHDEFAARAEMHPLASLAHLLKSDGLFVFSLLQGQDGEDGQIQALAQFHGIPGSFGDKTAAMLSADKYLQGLVANRLCPELTPIPMIHIIQGNLEAGIAEALQHLAGPCVLKPNTLGGSFLTECTDELSEGGLRSYSERIAPYDPSFLVQRRIFGTEYTCGVLIDRHKITALPVARINNPSGFLGYDQKRQTGSCSVEFHSIENTLQTRIASISTQIVREFNLHTFGRLDFIVDEQQRVYFFELNVVPGLMTESFFPKMLAKAGFDFCHIIRLAASNEMYQRRGEEFRKMETSRIRYYGGASTVAS</sequence>
<dbReference type="InterPro" id="IPR011095">
    <property type="entry name" value="Dala_Dala_lig_C"/>
</dbReference>
<evidence type="ECO:0000256" key="3">
    <source>
        <dbReference type="ARBA" id="ARBA00023316"/>
    </source>
</evidence>
<evidence type="ECO:0000256" key="2">
    <source>
        <dbReference type="ARBA" id="ARBA00022598"/>
    </source>
</evidence>
<evidence type="ECO:0000313" key="6">
    <source>
        <dbReference type="EMBL" id="SIT59044.1"/>
    </source>
</evidence>
<comment type="similarity">
    <text evidence="1">Belongs to the D-alanine--D-alanine ligase family.</text>
</comment>
<keyword evidence="2 6" id="KW-0436">Ligase</keyword>
<organism evidence="6 7">
    <name type="scientific">Mesorhizobium prunaredense</name>
    <dbReference type="NCBI Taxonomy" id="1631249"/>
    <lineage>
        <taxon>Bacteria</taxon>
        <taxon>Pseudomonadati</taxon>
        <taxon>Pseudomonadota</taxon>
        <taxon>Alphaproteobacteria</taxon>
        <taxon>Hyphomicrobiales</taxon>
        <taxon>Phyllobacteriaceae</taxon>
        <taxon>Mesorhizobium</taxon>
    </lineage>
</organism>
<dbReference type="InterPro" id="IPR016185">
    <property type="entry name" value="PreATP-grasp_dom_sf"/>
</dbReference>
<dbReference type="AlphaFoldDB" id="A0A1R3VGJ7"/>
<proteinExistence type="inferred from homology"/>
<dbReference type="GO" id="GO:0008716">
    <property type="term" value="F:D-alanine-D-alanine ligase activity"/>
    <property type="evidence" value="ECO:0007669"/>
    <property type="project" value="UniProtKB-EC"/>
</dbReference>
<dbReference type="GO" id="GO:0046872">
    <property type="term" value="F:metal ion binding"/>
    <property type="evidence" value="ECO:0007669"/>
    <property type="project" value="InterPro"/>
</dbReference>
<dbReference type="PROSITE" id="PS50975">
    <property type="entry name" value="ATP_GRASP"/>
    <property type="match status" value="1"/>
</dbReference>
<reference evidence="7" key="1">
    <citation type="submission" date="2017-01" db="EMBL/GenBank/DDBJ databases">
        <authorList>
            <person name="Brunel B."/>
        </authorList>
    </citation>
    <scope>NUCLEOTIDE SEQUENCE [LARGE SCALE GENOMIC DNA]</scope>
</reference>
<dbReference type="EMBL" id="FTPD01000057">
    <property type="protein sequence ID" value="SIT59044.1"/>
    <property type="molecule type" value="Genomic_DNA"/>
</dbReference>
<dbReference type="SUPFAM" id="SSF52440">
    <property type="entry name" value="PreATP-grasp domain"/>
    <property type="match status" value="1"/>
</dbReference>
<gene>
    <name evidence="6" type="ORF">BQ8794_600001</name>
</gene>
<protein>
    <submittedName>
        <fullName evidence="6">Putative D-alanine--D-alanine ligase</fullName>
        <ecNumber evidence="6">6.3.2.4</ecNumber>
    </submittedName>
</protein>
<dbReference type="Gene3D" id="3.30.470.20">
    <property type="entry name" value="ATP-grasp fold, B domain"/>
    <property type="match status" value="1"/>
</dbReference>
<dbReference type="Gene3D" id="3.40.50.20">
    <property type="match status" value="1"/>
</dbReference>
<evidence type="ECO:0000256" key="4">
    <source>
        <dbReference type="PROSITE-ProRule" id="PRU00409"/>
    </source>
</evidence>
<keyword evidence="4" id="KW-0067">ATP-binding</keyword>